<keyword evidence="3" id="KW-1185">Reference proteome</keyword>
<reference evidence="2 3" key="1">
    <citation type="submission" date="2023-03" db="EMBL/GenBank/DDBJ databases">
        <title>High recombination rates correlate with genetic variation in Cardiocondyla obscurior ants.</title>
        <authorList>
            <person name="Errbii M."/>
        </authorList>
    </citation>
    <scope>NUCLEOTIDE SEQUENCE [LARGE SCALE GENOMIC DNA]</scope>
    <source>
        <strain evidence="2">Alpha-2009</strain>
        <tissue evidence="2">Whole body</tissue>
    </source>
</reference>
<evidence type="ECO:0000313" key="2">
    <source>
        <dbReference type="EMBL" id="KAL0107221.1"/>
    </source>
</evidence>
<protein>
    <submittedName>
        <fullName evidence="2">Uncharacterized protein</fullName>
    </submittedName>
</protein>
<feature type="region of interest" description="Disordered" evidence="1">
    <location>
        <begin position="1"/>
        <end position="58"/>
    </location>
</feature>
<dbReference type="AlphaFoldDB" id="A0AAW2EYE0"/>
<evidence type="ECO:0000256" key="1">
    <source>
        <dbReference type="SAM" id="MobiDB-lite"/>
    </source>
</evidence>
<organism evidence="2 3">
    <name type="scientific">Cardiocondyla obscurior</name>
    <dbReference type="NCBI Taxonomy" id="286306"/>
    <lineage>
        <taxon>Eukaryota</taxon>
        <taxon>Metazoa</taxon>
        <taxon>Ecdysozoa</taxon>
        <taxon>Arthropoda</taxon>
        <taxon>Hexapoda</taxon>
        <taxon>Insecta</taxon>
        <taxon>Pterygota</taxon>
        <taxon>Neoptera</taxon>
        <taxon>Endopterygota</taxon>
        <taxon>Hymenoptera</taxon>
        <taxon>Apocrita</taxon>
        <taxon>Aculeata</taxon>
        <taxon>Formicoidea</taxon>
        <taxon>Formicidae</taxon>
        <taxon>Myrmicinae</taxon>
        <taxon>Cardiocondyla</taxon>
    </lineage>
</organism>
<feature type="compositionally biased region" description="Basic residues" evidence="1">
    <location>
        <begin position="17"/>
        <end position="29"/>
    </location>
</feature>
<evidence type="ECO:0000313" key="3">
    <source>
        <dbReference type="Proteomes" id="UP001430953"/>
    </source>
</evidence>
<dbReference type="Proteomes" id="UP001430953">
    <property type="component" value="Unassembled WGS sequence"/>
</dbReference>
<comment type="caution">
    <text evidence="2">The sequence shown here is derived from an EMBL/GenBank/DDBJ whole genome shotgun (WGS) entry which is preliminary data.</text>
</comment>
<dbReference type="EMBL" id="JADYXP020000017">
    <property type="protein sequence ID" value="KAL0107221.1"/>
    <property type="molecule type" value="Genomic_DNA"/>
</dbReference>
<gene>
    <name evidence="2" type="ORF">PUN28_015625</name>
</gene>
<name>A0AAW2EYE0_9HYME</name>
<accession>A0AAW2EYE0</accession>
<sequence length="58" mass="6681">MRLCDKITSAHPNSLLKIKRKRKEKKKKKFNDSRCAPGGARQSQSSKRAHNFTANRRA</sequence>
<proteinExistence type="predicted"/>